<reference evidence="5 6" key="1">
    <citation type="submission" date="2019-10" db="EMBL/GenBank/DDBJ databases">
        <title>Rudanella paleaurantiibacter sp. nov., isolated from sludge.</title>
        <authorList>
            <person name="Xu S.Q."/>
        </authorList>
    </citation>
    <scope>NUCLEOTIDE SEQUENCE [LARGE SCALE GENOMIC DNA]</scope>
    <source>
        <strain evidence="5 6">HX-22-17</strain>
    </source>
</reference>
<dbReference type="CDD" id="cd01392">
    <property type="entry name" value="HTH_LacI"/>
    <property type="match status" value="1"/>
</dbReference>
<keyword evidence="1" id="KW-0805">Transcription regulation</keyword>
<dbReference type="Gene3D" id="1.10.260.40">
    <property type="entry name" value="lambda repressor-like DNA-binding domains"/>
    <property type="match status" value="1"/>
</dbReference>
<name>A0A7J5TYJ9_9BACT</name>
<dbReference type="InterPro" id="IPR010982">
    <property type="entry name" value="Lambda_DNA-bd_dom_sf"/>
</dbReference>
<dbReference type="CDD" id="cd06267">
    <property type="entry name" value="PBP1_LacI_sugar_binding-like"/>
    <property type="match status" value="1"/>
</dbReference>
<dbReference type="InterPro" id="IPR000843">
    <property type="entry name" value="HTH_LacI"/>
</dbReference>
<comment type="caution">
    <text evidence="5">The sequence shown here is derived from an EMBL/GenBank/DDBJ whole genome shotgun (WGS) entry which is preliminary data.</text>
</comment>
<evidence type="ECO:0000313" key="5">
    <source>
        <dbReference type="EMBL" id="KAB7728798.1"/>
    </source>
</evidence>
<dbReference type="GO" id="GO:0003700">
    <property type="term" value="F:DNA-binding transcription factor activity"/>
    <property type="evidence" value="ECO:0007669"/>
    <property type="project" value="TreeGrafter"/>
</dbReference>
<accession>A0A7J5TYJ9</accession>
<dbReference type="SMART" id="SM00354">
    <property type="entry name" value="HTH_LACI"/>
    <property type="match status" value="1"/>
</dbReference>
<keyword evidence="2" id="KW-0238">DNA-binding</keyword>
<dbReference type="PANTHER" id="PTHR30146:SF109">
    <property type="entry name" value="HTH-TYPE TRANSCRIPTIONAL REGULATOR GALS"/>
    <property type="match status" value="1"/>
</dbReference>
<protein>
    <submittedName>
        <fullName evidence="5">Substrate-binding domain-containing protein</fullName>
    </submittedName>
</protein>
<dbReference type="SUPFAM" id="SSF53822">
    <property type="entry name" value="Periplasmic binding protein-like I"/>
    <property type="match status" value="1"/>
</dbReference>
<evidence type="ECO:0000313" key="6">
    <source>
        <dbReference type="Proteomes" id="UP000488299"/>
    </source>
</evidence>
<evidence type="ECO:0000256" key="1">
    <source>
        <dbReference type="ARBA" id="ARBA00023015"/>
    </source>
</evidence>
<dbReference type="Pfam" id="PF00532">
    <property type="entry name" value="Peripla_BP_1"/>
    <property type="match status" value="1"/>
</dbReference>
<dbReference type="Gene3D" id="3.40.50.2300">
    <property type="match status" value="2"/>
</dbReference>
<proteinExistence type="predicted"/>
<organism evidence="5 6">
    <name type="scientific">Rudanella paleaurantiibacter</name>
    <dbReference type="NCBI Taxonomy" id="2614655"/>
    <lineage>
        <taxon>Bacteria</taxon>
        <taxon>Pseudomonadati</taxon>
        <taxon>Bacteroidota</taxon>
        <taxon>Cytophagia</taxon>
        <taxon>Cytophagales</taxon>
        <taxon>Cytophagaceae</taxon>
        <taxon>Rudanella</taxon>
    </lineage>
</organism>
<keyword evidence="6" id="KW-1185">Reference proteome</keyword>
<dbReference type="InterPro" id="IPR028082">
    <property type="entry name" value="Peripla_BP_I"/>
</dbReference>
<dbReference type="PANTHER" id="PTHR30146">
    <property type="entry name" value="LACI-RELATED TRANSCRIPTIONAL REPRESSOR"/>
    <property type="match status" value="1"/>
</dbReference>
<gene>
    <name evidence="5" type="ORF">F5984_17710</name>
</gene>
<dbReference type="SUPFAM" id="SSF47413">
    <property type="entry name" value="lambda repressor-like DNA-binding domains"/>
    <property type="match status" value="1"/>
</dbReference>
<dbReference type="InterPro" id="IPR001761">
    <property type="entry name" value="Peripla_BP/Lac1_sug-bd_dom"/>
</dbReference>
<feature type="domain" description="HTH lacI-type" evidence="4">
    <location>
        <begin position="29"/>
        <end position="83"/>
    </location>
</feature>
<dbReference type="Pfam" id="PF00356">
    <property type="entry name" value="LacI"/>
    <property type="match status" value="1"/>
</dbReference>
<dbReference type="GO" id="GO:0000976">
    <property type="term" value="F:transcription cis-regulatory region binding"/>
    <property type="evidence" value="ECO:0007669"/>
    <property type="project" value="TreeGrafter"/>
</dbReference>
<sequence>MLKTGDFFAFGRPKRILCTWTSRSMKETITIKEIARRLHISPSTVSRALQNNPRISPATREAVHQMAGQLKYFPSTTARNLRRGKTGVFAMVLPEIRENFFSEVVNGVEELAFGHQYTVALYQSHDLFERERQILSVLAANQVDGVMLSVAKESQQFDHIQNLLDRRIPVVLFDRIPPRIETHQVGCDMEKGAYEATKWLASRGFRRIALLNGPHPLVASEDRYRGYVRALLEENLPVENALIKRVDLTPDDTARQMAQLLSTPHRPDAVLAFNDYVALDAMQVCRKQGLQINADISFVSFANLPLTAYMDHSPLASVEQHPYQIGRTAVEILLSVTESGPDESAPAFQRVMLEPELVVRVE</sequence>
<dbReference type="PROSITE" id="PS50932">
    <property type="entry name" value="HTH_LACI_2"/>
    <property type="match status" value="1"/>
</dbReference>
<evidence type="ECO:0000256" key="2">
    <source>
        <dbReference type="ARBA" id="ARBA00023125"/>
    </source>
</evidence>
<evidence type="ECO:0000259" key="4">
    <source>
        <dbReference type="PROSITE" id="PS50932"/>
    </source>
</evidence>
<keyword evidence="3" id="KW-0804">Transcription</keyword>
<dbReference type="AlphaFoldDB" id="A0A7J5TYJ9"/>
<dbReference type="Proteomes" id="UP000488299">
    <property type="component" value="Unassembled WGS sequence"/>
</dbReference>
<evidence type="ECO:0000256" key="3">
    <source>
        <dbReference type="ARBA" id="ARBA00023163"/>
    </source>
</evidence>
<dbReference type="EMBL" id="WELI01000007">
    <property type="protein sequence ID" value="KAB7728798.1"/>
    <property type="molecule type" value="Genomic_DNA"/>
</dbReference>